<dbReference type="EMBL" id="OC916667">
    <property type="protein sequence ID" value="CAD7644906.1"/>
    <property type="molecule type" value="Genomic_DNA"/>
</dbReference>
<name>A0A7R9QGD5_9ACAR</name>
<protein>
    <submittedName>
        <fullName evidence="1">Uncharacterized protein</fullName>
    </submittedName>
</protein>
<dbReference type="EMBL" id="CAJPVJ010001842">
    <property type="protein sequence ID" value="CAG2165383.1"/>
    <property type="molecule type" value="Genomic_DNA"/>
</dbReference>
<dbReference type="AlphaFoldDB" id="A0A7R9QGD5"/>
<feature type="non-terminal residue" evidence="1">
    <location>
        <position position="1"/>
    </location>
</feature>
<accession>A0A7R9QGD5</accession>
<proteinExistence type="predicted"/>
<gene>
    <name evidence="1" type="ORF">ONB1V03_LOCUS4926</name>
</gene>
<organism evidence="1">
    <name type="scientific">Oppiella nova</name>
    <dbReference type="NCBI Taxonomy" id="334625"/>
    <lineage>
        <taxon>Eukaryota</taxon>
        <taxon>Metazoa</taxon>
        <taxon>Ecdysozoa</taxon>
        <taxon>Arthropoda</taxon>
        <taxon>Chelicerata</taxon>
        <taxon>Arachnida</taxon>
        <taxon>Acari</taxon>
        <taxon>Acariformes</taxon>
        <taxon>Sarcoptiformes</taxon>
        <taxon>Oribatida</taxon>
        <taxon>Brachypylina</taxon>
        <taxon>Oppioidea</taxon>
        <taxon>Oppiidae</taxon>
        <taxon>Oppiella</taxon>
    </lineage>
</organism>
<dbReference type="Proteomes" id="UP000728032">
    <property type="component" value="Unassembled WGS sequence"/>
</dbReference>
<evidence type="ECO:0000313" key="2">
    <source>
        <dbReference type="Proteomes" id="UP000728032"/>
    </source>
</evidence>
<sequence>MDPILRFDIKSESFLDCIRRRLRPHLQTARPDDADGQPSWAPPLEAFCFHGNEARERHFWATVASGDRVVAQVVVKSDSGFALTLIRNESQLLSD</sequence>
<reference evidence="1" key="1">
    <citation type="submission" date="2020-11" db="EMBL/GenBank/DDBJ databases">
        <authorList>
            <person name="Tran Van P."/>
        </authorList>
    </citation>
    <scope>NUCLEOTIDE SEQUENCE</scope>
</reference>
<keyword evidence="2" id="KW-1185">Reference proteome</keyword>
<evidence type="ECO:0000313" key="1">
    <source>
        <dbReference type="EMBL" id="CAD7644906.1"/>
    </source>
</evidence>